<dbReference type="Pfam" id="PF06508">
    <property type="entry name" value="QueC"/>
    <property type="match status" value="1"/>
</dbReference>
<dbReference type="GO" id="GO:0005524">
    <property type="term" value="F:ATP binding"/>
    <property type="evidence" value="ECO:0007669"/>
    <property type="project" value="UniProtKB-KW"/>
</dbReference>
<name>A0A1N7SJB5_9BURK</name>
<evidence type="ECO:0000256" key="8">
    <source>
        <dbReference type="ARBA" id="ARBA00037993"/>
    </source>
</evidence>
<dbReference type="Proteomes" id="UP000187012">
    <property type="component" value="Unassembled WGS sequence"/>
</dbReference>
<evidence type="ECO:0000256" key="6">
    <source>
        <dbReference type="ARBA" id="ARBA00022833"/>
    </source>
</evidence>
<dbReference type="EMBL" id="CYGX02000075">
    <property type="protein sequence ID" value="SIT47521.1"/>
    <property type="molecule type" value="Genomic_DNA"/>
</dbReference>
<organism evidence="11 12">
    <name type="scientific">Paraburkholderia ribeironis</name>
    <dbReference type="NCBI Taxonomy" id="1247936"/>
    <lineage>
        <taxon>Bacteria</taxon>
        <taxon>Pseudomonadati</taxon>
        <taxon>Pseudomonadota</taxon>
        <taxon>Betaproteobacteria</taxon>
        <taxon>Burkholderiales</taxon>
        <taxon>Burkholderiaceae</taxon>
        <taxon>Paraburkholderia</taxon>
    </lineage>
</organism>
<sequence length="421" mass="46947">MRLRCQGPRPLRAADGLHSLEDYYVTSEVVDIGGLVGTLNNRAFLNGIMRRVGTRTVHWRGLTNLSYLKHYRLYMCDSSMWETGARYGALVLYMGHGQSIMLTGASVARCRDPAVLARIRDYGIETSALLQPPHGMAAVRERAAVRRERIGALARHRTQPRRAVVQRRRDQPRGVADLGRVCTPVWSQDMNESRIERKAMVVLSGGQDSTTCLYWAKRRDDNLRGITFDYAGHHRREIDAARTVAALAHLGLNIGPLLAARSRLTDHRREPETYTHLASMHAIVGDCVELTFVPMRNAFFLRLATNQAVALDCFTLVTGVCEADYANYPDCREHFIRSMERTIKEALGVSNFRIETPLVHLSKVLSIRLAQSIPGALDALACSHTCFASKYPRAAHAMPACCAHGFEQAGIEDPLIEAARA</sequence>
<evidence type="ECO:0000313" key="12">
    <source>
        <dbReference type="Proteomes" id="UP000187012"/>
    </source>
</evidence>
<dbReference type="RefSeq" id="WP_218023733.1">
    <property type="nucleotide sequence ID" value="NZ_CYGX02000075.1"/>
</dbReference>
<protein>
    <recommendedName>
        <fullName evidence="9">7-cyano-7-deazaguanine synthase</fullName>
        <ecNumber evidence="9">6.3.4.20</ecNumber>
    </recommendedName>
</protein>
<accession>A0A1N7SJB5</accession>
<keyword evidence="7" id="KW-0067">ATP-binding</keyword>
<evidence type="ECO:0000256" key="3">
    <source>
        <dbReference type="ARBA" id="ARBA00022723"/>
    </source>
</evidence>
<dbReference type="PANTHER" id="PTHR42914:SF1">
    <property type="entry name" value="7-CYANO-7-DEAZAGUANINE SYNTHASE"/>
    <property type="match status" value="1"/>
</dbReference>
<evidence type="ECO:0000256" key="7">
    <source>
        <dbReference type="ARBA" id="ARBA00022840"/>
    </source>
</evidence>
<proteinExistence type="inferred from homology"/>
<keyword evidence="6" id="KW-0862">Zinc</keyword>
<comment type="catalytic activity">
    <reaction evidence="10">
        <text>7-carboxy-7-carbaguanine + NH4(+) + 2 ATP = 7-cyano-7-carbaguanine + 2 AMP + 2 diphosphate + 2 H(+)</text>
        <dbReference type="Rhea" id="RHEA:27982"/>
        <dbReference type="ChEBI" id="CHEBI:15378"/>
        <dbReference type="ChEBI" id="CHEBI:28938"/>
        <dbReference type="ChEBI" id="CHEBI:30616"/>
        <dbReference type="ChEBI" id="CHEBI:33019"/>
        <dbReference type="ChEBI" id="CHEBI:45075"/>
        <dbReference type="ChEBI" id="CHEBI:61036"/>
        <dbReference type="ChEBI" id="CHEBI:456215"/>
        <dbReference type="EC" id="6.3.4.20"/>
    </reaction>
</comment>
<keyword evidence="3" id="KW-0479">Metal-binding</keyword>
<dbReference type="InterPro" id="IPR014729">
    <property type="entry name" value="Rossmann-like_a/b/a_fold"/>
</dbReference>
<keyword evidence="2 11" id="KW-0436">Ligase</keyword>
<dbReference type="AlphaFoldDB" id="A0A1N7SJB5"/>
<comment type="pathway">
    <text evidence="1">Purine metabolism; 7-cyano-7-deazaguanine biosynthesis.</text>
</comment>
<dbReference type="STRING" id="1247936.BN2475_750022"/>
<dbReference type="GO" id="GO:0008616">
    <property type="term" value="P:tRNA queuosine(34) biosynthetic process"/>
    <property type="evidence" value="ECO:0007669"/>
    <property type="project" value="UniProtKB-KW"/>
</dbReference>
<dbReference type="GO" id="GO:0046872">
    <property type="term" value="F:metal ion binding"/>
    <property type="evidence" value="ECO:0007669"/>
    <property type="project" value="UniProtKB-KW"/>
</dbReference>
<keyword evidence="12" id="KW-1185">Reference proteome</keyword>
<evidence type="ECO:0000256" key="9">
    <source>
        <dbReference type="ARBA" id="ARBA00039149"/>
    </source>
</evidence>
<dbReference type="Gene3D" id="3.40.50.620">
    <property type="entry name" value="HUPs"/>
    <property type="match status" value="1"/>
</dbReference>
<comment type="similarity">
    <text evidence="8">Belongs to the QueC family.</text>
</comment>
<gene>
    <name evidence="11" type="ORF">BN2475_750022</name>
</gene>
<evidence type="ECO:0000256" key="4">
    <source>
        <dbReference type="ARBA" id="ARBA00022741"/>
    </source>
</evidence>
<dbReference type="SUPFAM" id="SSF52402">
    <property type="entry name" value="Adenine nucleotide alpha hydrolases-like"/>
    <property type="match status" value="1"/>
</dbReference>
<dbReference type="EC" id="6.3.4.20" evidence="9"/>
<evidence type="ECO:0000313" key="11">
    <source>
        <dbReference type="EMBL" id="SIT47521.1"/>
    </source>
</evidence>
<evidence type="ECO:0000256" key="1">
    <source>
        <dbReference type="ARBA" id="ARBA00005061"/>
    </source>
</evidence>
<dbReference type="InterPro" id="IPR018317">
    <property type="entry name" value="QueC"/>
</dbReference>
<evidence type="ECO:0000256" key="2">
    <source>
        <dbReference type="ARBA" id="ARBA00022598"/>
    </source>
</evidence>
<dbReference type="GO" id="GO:0016874">
    <property type="term" value="F:ligase activity"/>
    <property type="evidence" value="ECO:0007669"/>
    <property type="project" value="UniProtKB-KW"/>
</dbReference>
<keyword evidence="4" id="KW-0547">Nucleotide-binding</keyword>
<evidence type="ECO:0000256" key="10">
    <source>
        <dbReference type="ARBA" id="ARBA00047890"/>
    </source>
</evidence>
<dbReference type="PANTHER" id="PTHR42914">
    <property type="entry name" value="7-CYANO-7-DEAZAGUANINE SYNTHASE"/>
    <property type="match status" value="1"/>
</dbReference>
<reference evidence="11 12" key="1">
    <citation type="submission" date="2016-12" db="EMBL/GenBank/DDBJ databases">
        <authorList>
            <person name="Song W.-J."/>
            <person name="Kurnit D.M."/>
        </authorList>
    </citation>
    <scope>NUCLEOTIDE SEQUENCE [LARGE SCALE GENOMIC DNA]</scope>
    <source>
        <strain evidence="11 12">STM7296</strain>
    </source>
</reference>
<evidence type="ECO:0000256" key="5">
    <source>
        <dbReference type="ARBA" id="ARBA00022785"/>
    </source>
</evidence>
<keyword evidence="5" id="KW-0671">Queuosine biosynthesis</keyword>